<feature type="region of interest" description="Disordered" evidence="7">
    <location>
        <begin position="1"/>
        <end position="24"/>
    </location>
</feature>
<gene>
    <name evidence="8" type="ORF">SAMN04488565_2039</name>
</gene>
<feature type="compositionally biased region" description="Acidic residues" evidence="7">
    <location>
        <begin position="301"/>
        <end position="310"/>
    </location>
</feature>
<dbReference type="EMBL" id="FNKB01000001">
    <property type="protein sequence ID" value="SDQ30554.1"/>
    <property type="molecule type" value="Genomic_DNA"/>
</dbReference>
<keyword evidence="6" id="KW-1003">Cell membrane</keyword>
<dbReference type="eggNOG" id="COG3346">
    <property type="taxonomic scope" value="Bacteria"/>
</dbReference>
<evidence type="ECO:0000256" key="4">
    <source>
        <dbReference type="ARBA" id="ARBA00022989"/>
    </source>
</evidence>
<dbReference type="RefSeq" id="WP_010157230.1">
    <property type="nucleotide sequence ID" value="NZ_FNKB01000001.1"/>
</dbReference>
<feature type="transmembrane region" description="Helical" evidence="6">
    <location>
        <begin position="247"/>
        <end position="268"/>
    </location>
</feature>
<feature type="compositionally biased region" description="Low complexity" evidence="7">
    <location>
        <begin position="10"/>
        <end position="20"/>
    </location>
</feature>
<evidence type="ECO:0000256" key="6">
    <source>
        <dbReference type="RuleBase" id="RU363076"/>
    </source>
</evidence>
<comment type="subcellular location">
    <subcellularLocation>
        <location evidence="6">Cell membrane</location>
        <topology evidence="6">Multi-pass membrane protein</topology>
    </subcellularLocation>
    <subcellularLocation>
        <location evidence="1">Membrane</location>
    </subcellularLocation>
</comment>
<sequence>MTDHGTIDRSAPTEAAPSASAHERGEPARVGWSFLRSGRWAGYAAMLLIFSIACVLLGNWQFERRAEARAEIDRIDNNYDAEPVALAQELPELSQFDEDRQKWRTVRVEGEYVGDPFLARNRPGPGGVGSDLIQPLRTAEGATFFVDRGWVPIDGASADDVDPADLPLPPSGPAVVEARLRASEPEIPGRTTAGRAVASIELPELAALAGVADSAYTGAYGMLVSETPEAEHGVLPAKPERDEGPHLSYAVQWYIFIAIAAIGVVYAARREYRTLNVGSDEVRELDRRTAERKRRRGPSDADVEDALLDG</sequence>
<keyword evidence="4 6" id="KW-1133">Transmembrane helix</keyword>
<dbReference type="PROSITE" id="PS50895">
    <property type="entry name" value="SURF1"/>
    <property type="match status" value="1"/>
</dbReference>
<evidence type="ECO:0000256" key="2">
    <source>
        <dbReference type="ARBA" id="ARBA00007165"/>
    </source>
</evidence>
<evidence type="ECO:0000256" key="7">
    <source>
        <dbReference type="SAM" id="MobiDB-lite"/>
    </source>
</evidence>
<evidence type="ECO:0000256" key="3">
    <source>
        <dbReference type="ARBA" id="ARBA00022692"/>
    </source>
</evidence>
<name>A0A1H0ZSZ2_9MICO</name>
<evidence type="ECO:0000313" key="9">
    <source>
        <dbReference type="Proteomes" id="UP000182690"/>
    </source>
</evidence>
<dbReference type="STRING" id="1079994.SAMN04488565_2039"/>
<dbReference type="InterPro" id="IPR045214">
    <property type="entry name" value="Surf1/Surf4"/>
</dbReference>
<reference evidence="8 9" key="1">
    <citation type="submission" date="2016-10" db="EMBL/GenBank/DDBJ databases">
        <authorList>
            <person name="de Groot N.N."/>
        </authorList>
    </citation>
    <scope>NUCLEOTIDE SEQUENCE [LARGE SCALE GENOMIC DNA]</scope>
    <source>
        <strain evidence="8 9">DSM 22788</strain>
    </source>
</reference>
<proteinExistence type="inferred from homology"/>
<feature type="transmembrane region" description="Helical" evidence="6">
    <location>
        <begin position="40"/>
        <end position="60"/>
    </location>
</feature>
<organism evidence="8 9">
    <name type="scientific">Leucobacter chromiiresistens</name>
    <dbReference type="NCBI Taxonomy" id="1079994"/>
    <lineage>
        <taxon>Bacteria</taxon>
        <taxon>Bacillati</taxon>
        <taxon>Actinomycetota</taxon>
        <taxon>Actinomycetes</taxon>
        <taxon>Micrococcales</taxon>
        <taxon>Microbacteriaceae</taxon>
        <taxon>Leucobacter</taxon>
    </lineage>
</organism>
<dbReference type="PANTHER" id="PTHR23427:SF2">
    <property type="entry name" value="SURFEIT LOCUS PROTEIN 1"/>
    <property type="match status" value="1"/>
</dbReference>
<dbReference type="AlphaFoldDB" id="A0A1H0ZSZ2"/>
<keyword evidence="3 6" id="KW-0812">Transmembrane</keyword>
<dbReference type="OrthoDB" id="9807214at2"/>
<dbReference type="GO" id="GO:0005886">
    <property type="term" value="C:plasma membrane"/>
    <property type="evidence" value="ECO:0007669"/>
    <property type="project" value="UniProtKB-SubCell"/>
</dbReference>
<evidence type="ECO:0000256" key="5">
    <source>
        <dbReference type="ARBA" id="ARBA00023136"/>
    </source>
</evidence>
<keyword evidence="5 6" id="KW-0472">Membrane</keyword>
<dbReference type="PANTHER" id="PTHR23427">
    <property type="entry name" value="SURFEIT LOCUS PROTEIN"/>
    <property type="match status" value="1"/>
</dbReference>
<dbReference type="Pfam" id="PF02104">
    <property type="entry name" value="SURF1"/>
    <property type="match status" value="1"/>
</dbReference>
<comment type="similarity">
    <text evidence="2 6">Belongs to the SURF1 family.</text>
</comment>
<accession>A0A1H0ZSZ2</accession>
<protein>
    <recommendedName>
        <fullName evidence="6">SURF1-like protein</fullName>
    </recommendedName>
</protein>
<dbReference type="CDD" id="cd06662">
    <property type="entry name" value="SURF1"/>
    <property type="match status" value="1"/>
</dbReference>
<feature type="region of interest" description="Disordered" evidence="7">
    <location>
        <begin position="280"/>
        <end position="310"/>
    </location>
</feature>
<evidence type="ECO:0000256" key="1">
    <source>
        <dbReference type="ARBA" id="ARBA00004370"/>
    </source>
</evidence>
<feature type="compositionally biased region" description="Basic and acidic residues" evidence="7">
    <location>
        <begin position="280"/>
        <end position="289"/>
    </location>
</feature>
<dbReference type="InterPro" id="IPR002994">
    <property type="entry name" value="Surf1/Shy1"/>
</dbReference>
<dbReference type="Proteomes" id="UP000182690">
    <property type="component" value="Unassembled WGS sequence"/>
</dbReference>
<evidence type="ECO:0000313" key="8">
    <source>
        <dbReference type="EMBL" id="SDQ30554.1"/>
    </source>
</evidence>